<evidence type="ECO:0000256" key="2">
    <source>
        <dbReference type="ARBA" id="ARBA00008467"/>
    </source>
</evidence>
<comment type="similarity">
    <text evidence="2 4">Belongs to the thiolase-like superfamily. Beta-ketoacyl-ACP synthases family.</text>
</comment>
<dbReference type="PANTHER" id="PTHR11712">
    <property type="entry name" value="POLYKETIDE SYNTHASE-RELATED"/>
    <property type="match status" value="1"/>
</dbReference>
<dbReference type="InterPro" id="IPR014030">
    <property type="entry name" value="Ketoacyl_synth_N"/>
</dbReference>
<comment type="pathway">
    <text evidence="1">Lipid metabolism; fatty acid biosynthesis.</text>
</comment>
<dbReference type="EMBL" id="LUUJ01000116">
    <property type="protein sequence ID" value="OAI11806.1"/>
    <property type="molecule type" value="Genomic_DNA"/>
</dbReference>
<dbReference type="UniPathway" id="UPA00094"/>
<sequence>MNWYLNDLGILCALGCGQAAVLAGLLRGDRSGLRPSDEFSPGRPQWLGAVTAPLPPIPAELSVYACRNNRLLLAAVEQIRPTVEGLRERFGPQRIGIALGTSTSGVRNTESALAYQAKHGRLPPEYHYNQQQMGAGADFLADYLQIHGPAYTLSSACASSGKAFASAQRLLAMDLCDAVVVGGADSLCGLTVNGFAALESVSAGPCKPFGRRRDGINIGEAAALFVLSKQPGPVRLRGVAASSDAYHFSAPDPDGTAVKAAMRAALAQAGLKPEQVDYLNLHGTATPLNDAMESRAVHAVFGSRTPASSSKGMSGHTLGAAAALELGFCWLLLQSQDPDGRLIANVSGDDIDPELPPLHWVTPGQTLGRPIRVCQSNSFAFGGSNVSIVAERA</sequence>
<dbReference type="InterPro" id="IPR020841">
    <property type="entry name" value="PKS_Beta-ketoAc_synthase_dom"/>
</dbReference>
<feature type="domain" description="Ketosynthase family 3 (KS3)" evidence="5">
    <location>
        <begin position="1"/>
        <end position="392"/>
    </location>
</feature>
<proteinExistence type="inferred from homology"/>
<dbReference type="AlphaFoldDB" id="A0A177N1I7"/>
<dbReference type="GO" id="GO:0004315">
    <property type="term" value="F:3-oxoacyl-[acyl-carrier-protein] synthase activity"/>
    <property type="evidence" value="ECO:0007669"/>
    <property type="project" value="InterPro"/>
</dbReference>
<dbReference type="Gene3D" id="3.40.47.10">
    <property type="match status" value="1"/>
</dbReference>
<dbReference type="GO" id="GO:0005829">
    <property type="term" value="C:cytosol"/>
    <property type="evidence" value="ECO:0007669"/>
    <property type="project" value="TreeGrafter"/>
</dbReference>
<dbReference type="OrthoDB" id="5559162at2"/>
<keyword evidence="3 4" id="KW-0808">Transferase</keyword>
<reference evidence="6 7" key="1">
    <citation type="submission" date="2016-03" db="EMBL/GenBank/DDBJ databases">
        <authorList>
            <person name="Ploux O."/>
        </authorList>
    </citation>
    <scope>NUCLEOTIDE SEQUENCE [LARGE SCALE GENOMIC DNA]</scope>
    <source>
        <strain evidence="6 7">R-45378</strain>
    </source>
</reference>
<evidence type="ECO:0000256" key="4">
    <source>
        <dbReference type="RuleBase" id="RU003694"/>
    </source>
</evidence>
<organism evidence="6 7">
    <name type="scientific">Methylomonas koyamae</name>
    <dbReference type="NCBI Taxonomy" id="702114"/>
    <lineage>
        <taxon>Bacteria</taxon>
        <taxon>Pseudomonadati</taxon>
        <taxon>Pseudomonadota</taxon>
        <taxon>Gammaproteobacteria</taxon>
        <taxon>Methylococcales</taxon>
        <taxon>Methylococcaceae</taxon>
        <taxon>Methylomonas</taxon>
    </lineage>
</organism>
<protein>
    <submittedName>
        <fullName evidence="6">Beta-ketoacyl-[acyl-carrier-protein] synthase II</fullName>
    </submittedName>
</protein>
<dbReference type="PANTHER" id="PTHR11712:SF320">
    <property type="entry name" value="BETA-KETOACYL SYNTHASE"/>
    <property type="match status" value="1"/>
</dbReference>
<evidence type="ECO:0000256" key="3">
    <source>
        <dbReference type="ARBA" id="ARBA00022679"/>
    </source>
</evidence>
<dbReference type="InterPro" id="IPR018201">
    <property type="entry name" value="Ketoacyl_synth_AS"/>
</dbReference>
<evidence type="ECO:0000259" key="5">
    <source>
        <dbReference type="PROSITE" id="PS52004"/>
    </source>
</evidence>
<dbReference type="SUPFAM" id="SSF53901">
    <property type="entry name" value="Thiolase-like"/>
    <property type="match status" value="2"/>
</dbReference>
<dbReference type="GO" id="GO:0006633">
    <property type="term" value="P:fatty acid biosynthetic process"/>
    <property type="evidence" value="ECO:0007669"/>
    <property type="project" value="UniProtKB-UniPathway"/>
</dbReference>
<dbReference type="PROSITE" id="PS52004">
    <property type="entry name" value="KS3_2"/>
    <property type="match status" value="1"/>
</dbReference>
<evidence type="ECO:0000313" key="6">
    <source>
        <dbReference type="EMBL" id="OAI11806.1"/>
    </source>
</evidence>
<comment type="caution">
    <text evidence="6">The sequence shown here is derived from an EMBL/GenBank/DDBJ whole genome shotgun (WGS) entry which is preliminary data.</text>
</comment>
<dbReference type="RefSeq" id="WP_064042177.1">
    <property type="nucleotide sequence ID" value="NZ_LUUJ01000116.1"/>
</dbReference>
<gene>
    <name evidence="6" type="ORF">A1507_19605</name>
</gene>
<dbReference type="InterPro" id="IPR014031">
    <property type="entry name" value="Ketoacyl_synth_C"/>
</dbReference>
<name>A0A177N1I7_9GAMM</name>
<evidence type="ECO:0000256" key="1">
    <source>
        <dbReference type="ARBA" id="ARBA00005194"/>
    </source>
</evidence>
<dbReference type="SMART" id="SM00825">
    <property type="entry name" value="PKS_KS"/>
    <property type="match status" value="1"/>
</dbReference>
<dbReference type="PROSITE" id="PS00606">
    <property type="entry name" value="KS3_1"/>
    <property type="match status" value="1"/>
</dbReference>
<dbReference type="NCBIfam" id="NF006618">
    <property type="entry name" value="PRK09185.1"/>
    <property type="match status" value="1"/>
</dbReference>
<evidence type="ECO:0000313" key="7">
    <source>
        <dbReference type="Proteomes" id="UP000077857"/>
    </source>
</evidence>
<dbReference type="Proteomes" id="UP000077857">
    <property type="component" value="Unassembled WGS sequence"/>
</dbReference>
<dbReference type="Pfam" id="PF02801">
    <property type="entry name" value="Ketoacyl-synt_C"/>
    <property type="match status" value="1"/>
</dbReference>
<dbReference type="CDD" id="cd00834">
    <property type="entry name" value="KAS_I_II"/>
    <property type="match status" value="1"/>
</dbReference>
<dbReference type="InterPro" id="IPR016039">
    <property type="entry name" value="Thiolase-like"/>
</dbReference>
<dbReference type="Pfam" id="PF00109">
    <property type="entry name" value="ketoacyl-synt"/>
    <property type="match status" value="1"/>
</dbReference>
<dbReference type="InterPro" id="IPR000794">
    <property type="entry name" value="Beta-ketoacyl_synthase"/>
</dbReference>
<accession>A0A177N1I7</accession>